<keyword evidence="6 8" id="KW-0472">Membrane</keyword>
<dbReference type="GO" id="GO:0005886">
    <property type="term" value="C:plasma membrane"/>
    <property type="evidence" value="ECO:0007669"/>
    <property type="project" value="UniProtKB-SubCell"/>
</dbReference>
<evidence type="ECO:0000256" key="1">
    <source>
        <dbReference type="ARBA" id="ARBA00004651"/>
    </source>
</evidence>
<evidence type="ECO:0000256" key="3">
    <source>
        <dbReference type="ARBA" id="ARBA00022475"/>
    </source>
</evidence>
<feature type="transmembrane region" description="Helical" evidence="8">
    <location>
        <begin position="132"/>
        <end position="151"/>
    </location>
</feature>
<organism evidence="9 10">
    <name type="scientific">Corynebacterium hindlerae</name>
    <dbReference type="NCBI Taxonomy" id="699041"/>
    <lineage>
        <taxon>Bacteria</taxon>
        <taxon>Bacillati</taxon>
        <taxon>Actinomycetota</taxon>
        <taxon>Actinomycetes</taxon>
        <taxon>Mycobacteriales</taxon>
        <taxon>Corynebacteriaceae</taxon>
        <taxon>Corynebacterium</taxon>
    </lineage>
</organism>
<dbReference type="EMBL" id="CP059833">
    <property type="protein sequence ID" value="QMV85139.1"/>
    <property type="molecule type" value="Genomic_DNA"/>
</dbReference>
<dbReference type="Proteomes" id="UP000515570">
    <property type="component" value="Chromosome"/>
</dbReference>
<proteinExistence type="inferred from homology"/>
<evidence type="ECO:0000256" key="2">
    <source>
        <dbReference type="ARBA" id="ARBA00006679"/>
    </source>
</evidence>
<dbReference type="InterPro" id="IPR051907">
    <property type="entry name" value="DoxX-like_oxidoreductase"/>
</dbReference>
<keyword evidence="5 8" id="KW-1133">Transmembrane helix</keyword>
<dbReference type="InterPro" id="IPR032808">
    <property type="entry name" value="DoxX"/>
</dbReference>
<keyword evidence="10" id="KW-1185">Reference proteome</keyword>
<comment type="subcellular location">
    <subcellularLocation>
        <location evidence="1">Cell membrane</location>
        <topology evidence="1">Multi-pass membrane protein</topology>
    </subcellularLocation>
</comment>
<feature type="region of interest" description="Disordered" evidence="7">
    <location>
        <begin position="1"/>
        <end position="90"/>
    </location>
</feature>
<protein>
    <submittedName>
        <fullName evidence="9">DoxX family membrane protein</fullName>
    </submittedName>
</protein>
<dbReference type="PANTHER" id="PTHR33452">
    <property type="entry name" value="OXIDOREDUCTASE CATD-RELATED"/>
    <property type="match status" value="1"/>
</dbReference>
<feature type="transmembrane region" description="Helical" evidence="8">
    <location>
        <begin position="171"/>
        <end position="191"/>
    </location>
</feature>
<evidence type="ECO:0000256" key="4">
    <source>
        <dbReference type="ARBA" id="ARBA00022692"/>
    </source>
</evidence>
<keyword evidence="3" id="KW-1003">Cell membrane</keyword>
<evidence type="ECO:0000256" key="7">
    <source>
        <dbReference type="SAM" id="MobiDB-lite"/>
    </source>
</evidence>
<dbReference type="AlphaFoldDB" id="A0A7G5FEU8"/>
<feature type="compositionally biased region" description="Basic and acidic residues" evidence="7">
    <location>
        <begin position="23"/>
        <end position="38"/>
    </location>
</feature>
<name>A0A7G5FEU8_9CORY</name>
<dbReference type="Pfam" id="PF07681">
    <property type="entry name" value="DoxX"/>
    <property type="match status" value="1"/>
</dbReference>
<evidence type="ECO:0000313" key="9">
    <source>
        <dbReference type="EMBL" id="QMV85139.1"/>
    </source>
</evidence>
<dbReference type="PANTHER" id="PTHR33452:SF1">
    <property type="entry name" value="INNER MEMBRANE PROTEIN YPHA-RELATED"/>
    <property type="match status" value="1"/>
</dbReference>
<feature type="transmembrane region" description="Helical" evidence="8">
    <location>
        <begin position="228"/>
        <end position="246"/>
    </location>
</feature>
<evidence type="ECO:0000256" key="5">
    <source>
        <dbReference type="ARBA" id="ARBA00022989"/>
    </source>
</evidence>
<reference evidence="9 10" key="1">
    <citation type="submission" date="2020-07" db="EMBL/GenBank/DDBJ databases">
        <title>non toxigenic Corynebacterium sp. nov from a clinical source.</title>
        <authorList>
            <person name="Bernier A.-M."/>
            <person name="Bernard K."/>
        </authorList>
    </citation>
    <scope>NUCLEOTIDE SEQUENCE [LARGE SCALE GENOMIC DNA]</scope>
    <source>
        <strain evidence="10">NML 93-0612</strain>
    </source>
</reference>
<evidence type="ECO:0000256" key="6">
    <source>
        <dbReference type="ARBA" id="ARBA00023136"/>
    </source>
</evidence>
<evidence type="ECO:0000313" key="10">
    <source>
        <dbReference type="Proteomes" id="UP000515570"/>
    </source>
</evidence>
<dbReference type="RefSeq" id="WP_182385945.1">
    <property type="nucleotide sequence ID" value="NZ_CP059833.1"/>
</dbReference>
<feature type="transmembrane region" description="Helical" evidence="8">
    <location>
        <begin position="198"/>
        <end position="216"/>
    </location>
</feature>
<keyword evidence="4 8" id="KW-0812">Transmembrane</keyword>
<evidence type="ECO:0000256" key="8">
    <source>
        <dbReference type="SAM" id="Phobius"/>
    </source>
</evidence>
<comment type="similarity">
    <text evidence="2">Belongs to the DoxX family.</text>
</comment>
<gene>
    <name evidence="9" type="ORF">HW450_12575</name>
</gene>
<sequence length="292" mass="30881">MANNEQPNLDDLDGLADVPTYQPEHKKSGSDKLYERYGRPAPQNIAATKPEQEAEPKMATPEPTQNLYKISSDPEPTASFDAPTTDKPLYRSPFSNNSVADDPYVAPAETAESTPVTNEVDARRGTIDFGLMIIRVVIGALLLLMGLRTFFELGGAPGITGLQSQFSDYALGGILAIAVPTLQLIAGVFLLLGLLTPVAASIATAVTGFGAVHALAQADGINVFYPETSLTLSALLAAIALGLQFTGPGKLSFDVARSWARRPLASSWIWAIVGIAGAVALWWFGAGVNPLN</sequence>
<accession>A0A7G5FEU8</accession>
<feature type="transmembrane region" description="Helical" evidence="8">
    <location>
        <begin position="267"/>
        <end position="285"/>
    </location>
</feature>